<feature type="transmembrane region" description="Helical" evidence="1">
    <location>
        <begin position="6"/>
        <end position="31"/>
    </location>
</feature>
<dbReference type="EMBL" id="RDQH01000334">
    <property type="protein sequence ID" value="RXH91907.1"/>
    <property type="molecule type" value="Genomic_DNA"/>
</dbReference>
<keyword evidence="1" id="KW-0812">Transmembrane</keyword>
<sequence length="84" mass="10033">MVNIKLHILVGSTFALVGSGSCCIFCPLLYMQFLGMRLVHRCLFTHFTKGDYDRCYDEWYIAHTPRKEEWKKRPMKLHFYQKIA</sequence>
<keyword evidence="1" id="KW-0472">Membrane</keyword>
<keyword evidence="1" id="KW-1133">Transmembrane helix</keyword>
<reference evidence="2 3" key="1">
    <citation type="submission" date="2018-10" db="EMBL/GenBank/DDBJ databases">
        <title>A high-quality apple genome assembly.</title>
        <authorList>
            <person name="Hu J."/>
        </authorList>
    </citation>
    <scope>NUCLEOTIDE SEQUENCE [LARGE SCALE GENOMIC DNA]</scope>
    <source>
        <strain evidence="3">cv. HFTH1</strain>
        <tissue evidence="2">Young leaf</tissue>
    </source>
</reference>
<evidence type="ECO:0008006" key="4">
    <source>
        <dbReference type="Google" id="ProtNLM"/>
    </source>
</evidence>
<dbReference type="PROSITE" id="PS51257">
    <property type="entry name" value="PROKAR_LIPOPROTEIN"/>
    <property type="match status" value="1"/>
</dbReference>
<gene>
    <name evidence="2" type="ORF">DVH24_020930</name>
</gene>
<dbReference type="AlphaFoldDB" id="A0A498JAV6"/>
<keyword evidence="3" id="KW-1185">Reference proteome</keyword>
<proteinExistence type="predicted"/>
<organism evidence="2 3">
    <name type="scientific">Malus domestica</name>
    <name type="common">Apple</name>
    <name type="synonym">Pyrus malus</name>
    <dbReference type="NCBI Taxonomy" id="3750"/>
    <lineage>
        <taxon>Eukaryota</taxon>
        <taxon>Viridiplantae</taxon>
        <taxon>Streptophyta</taxon>
        <taxon>Embryophyta</taxon>
        <taxon>Tracheophyta</taxon>
        <taxon>Spermatophyta</taxon>
        <taxon>Magnoliopsida</taxon>
        <taxon>eudicotyledons</taxon>
        <taxon>Gunneridae</taxon>
        <taxon>Pentapetalae</taxon>
        <taxon>rosids</taxon>
        <taxon>fabids</taxon>
        <taxon>Rosales</taxon>
        <taxon>Rosaceae</taxon>
        <taxon>Amygdaloideae</taxon>
        <taxon>Maleae</taxon>
        <taxon>Malus</taxon>
    </lineage>
</organism>
<dbReference type="Proteomes" id="UP000290289">
    <property type="component" value="Chromosome 8"/>
</dbReference>
<name>A0A498JAV6_MALDO</name>
<accession>A0A498JAV6</accession>
<comment type="caution">
    <text evidence="2">The sequence shown here is derived from an EMBL/GenBank/DDBJ whole genome shotgun (WGS) entry which is preliminary data.</text>
</comment>
<evidence type="ECO:0000313" key="2">
    <source>
        <dbReference type="EMBL" id="RXH91907.1"/>
    </source>
</evidence>
<protein>
    <recommendedName>
        <fullName evidence="4">Transmembrane protein</fullName>
    </recommendedName>
</protein>
<evidence type="ECO:0000256" key="1">
    <source>
        <dbReference type="SAM" id="Phobius"/>
    </source>
</evidence>
<evidence type="ECO:0000313" key="3">
    <source>
        <dbReference type="Proteomes" id="UP000290289"/>
    </source>
</evidence>